<feature type="transmembrane region" description="Helical" evidence="2">
    <location>
        <begin position="223"/>
        <end position="241"/>
    </location>
</feature>
<keyword evidence="2" id="KW-0472">Membrane</keyword>
<feature type="transmembrane region" description="Helical" evidence="2">
    <location>
        <begin position="129"/>
        <end position="147"/>
    </location>
</feature>
<keyword evidence="2" id="KW-0812">Transmembrane</keyword>
<proteinExistence type="predicted"/>
<keyword evidence="4" id="KW-1185">Reference proteome</keyword>
<evidence type="ECO:0008006" key="5">
    <source>
        <dbReference type="Google" id="ProtNLM"/>
    </source>
</evidence>
<evidence type="ECO:0000256" key="1">
    <source>
        <dbReference type="SAM" id="MobiDB-lite"/>
    </source>
</evidence>
<feature type="transmembrane region" description="Helical" evidence="2">
    <location>
        <begin position="91"/>
        <end position="114"/>
    </location>
</feature>
<dbReference type="InterPro" id="IPR005240">
    <property type="entry name" value="DUF389"/>
</dbReference>
<dbReference type="eggNOG" id="COG1808">
    <property type="taxonomic scope" value="Bacteria"/>
</dbReference>
<dbReference type="STRING" id="596151.DesfrDRAFT_0208"/>
<feature type="transmembrane region" description="Helical" evidence="2">
    <location>
        <begin position="185"/>
        <end position="211"/>
    </location>
</feature>
<keyword evidence="2" id="KW-1133">Transmembrane helix</keyword>
<sequence>MNDRLRTILARCHISDKRCEDITEEITRGSTPGAGFYALIAAASLIASLGLVANSPAVIIGAMLVSPLMSPIFGISLGMIRGDAALLGKSLRAEISGMVLAVAFGALFGLLPVMTEVTPEMLARTEPTLLDLLVAVFAGFAGTLAMVDTRISPALPGVAIATAIVPPLTTCGLCLAANSPQGASGAFLLFFANFVAILLVSALTFLAAGLARSLPQAAKRRGVAGNLAIAILCFLLVSAYLTHTLSGIVRDRNQDSAVKATLERILGQDPNASLVLTHRKNHQNGLDVLASIRTPKPFTPQRVAAMEKALEQELGEDVRLVTRCLLTKDIFPPGGAAVVTVPSLDGSFITDKVPTDVKRLQLAEQTLRELFSTRPQLLLLDVDLVHIAGDPVILATLQSPRPLVAKEAQAFEQAIRDRLGDPRIRLLARCQVPVDVTATGRILFGRAHFGPPTPEADKVAAALRQDVQALPNMFVTSLDVVRKDDGYAARAEVVGPRLLTPKEIRDIETRVTAMAGAPVHLAAWSKVELMVTDARYTSLDDYTSQRLSAAEEAAPTVVTSGQNEKATPAR</sequence>
<protein>
    <recommendedName>
        <fullName evidence="5">Hydrophobic domain protein</fullName>
    </recommendedName>
</protein>
<evidence type="ECO:0000313" key="3">
    <source>
        <dbReference type="EMBL" id="EFL53160.1"/>
    </source>
</evidence>
<dbReference type="RefSeq" id="WP_005990250.1">
    <property type="nucleotide sequence ID" value="NZ_AECZ01000001.1"/>
</dbReference>
<dbReference type="PANTHER" id="PTHR20992">
    <property type="entry name" value="AT15442P-RELATED"/>
    <property type="match status" value="1"/>
</dbReference>
<feature type="transmembrane region" description="Helical" evidence="2">
    <location>
        <begin position="34"/>
        <end position="53"/>
    </location>
</feature>
<comment type="caution">
    <text evidence="3">The sequence shown here is derived from an EMBL/GenBank/DDBJ whole genome shotgun (WGS) entry which is preliminary data.</text>
</comment>
<reference evidence="3 4" key="1">
    <citation type="submission" date="2010-08" db="EMBL/GenBank/DDBJ databases">
        <title>The draft genome of Desulfovibrio fructosovorans JJ.</title>
        <authorList>
            <consortium name="US DOE Joint Genome Institute (JGI-PGF)"/>
            <person name="Lucas S."/>
            <person name="Copeland A."/>
            <person name="Lapidus A."/>
            <person name="Cheng J.-F."/>
            <person name="Bruce D."/>
            <person name="Goodwin L."/>
            <person name="Pitluck S."/>
            <person name="Land M.L."/>
            <person name="Hauser L."/>
            <person name="Chang Y.-J."/>
            <person name="Jeffries C."/>
            <person name="Wall J.D."/>
            <person name="Stahl D.A."/>
            <person name="Arkin A.P."/>
            <person name="Dehal P."/>
            <person name="Stolyar S.M."/>
            <person name="Hazen T.C."/>
            <person name="Woyke T.J."/>
        </authorList>
    </citation>
    <scope>NUCLEOTIDE SEQUENCE [LARGE SCALE GENOMIC DNA]</scope>
    <source>
        <strain evidence="3 4">JJ</strain>
    </source>
</reference>
<evidence type="ECO:0000313" key="4">
    <source>
        <dbReference type="Proteomes" id="UP000006250"/>
    </source>
</evidence>
<dbReference type="AlphaFoldDB" id="E1JRF9"/>
<feature type="transmembrane region" description="Helical" evidence="2">
    <location>
        <begin position="59"/>
        <end position="79"/>
    </location>
</feature>
<dbReference type="EMBL" id="AECZ01000001">
    <property type="protein sequence ID" value="EFL53160.1"/>
    <property type="molecule type" value="Genomic_DNA"/>
</dbReference>
<name>E1JRF9_SOLFR</name>
<dbReference type="Pfam" id="PF04087">
    <property type="entry name" value="DUF389"/>
    <property type="match status" value="1"/>
</dbReference>
<dbReference type="PANTHER" id="PTHR20992:SF9">
    <property type="entry name" value="AT15442P-RELATED"/>
    <property type="match status" value="1"/>
</dbReference>
<dbReference type="OrthoDB" id="9790659at2"/>
<gene>
    <name evidence="3" type="ORF">DesfrDRAFT_0208</name>
</gene>
<accession>E1JRF9</accession>
<organism evidence="3 4">
    <name type="scientific">Solidesulfovibrio fructosivorans JJ]</name>
    <dbReference type="NCBI Taxonomy" id="596151"/>
    <lineage>
        <taxon>Bacteria</taxon>
        <taxon>Pseudomonadati</taxon>
        <taxon>Thermodesulfobacteriota</taxon>
        <taxon>Desulfovibrionia</taxon>
        <taxon>Desulfovibrionales</taxon>
        <taxon>Desulfovibrionaceae</taxon>
        <taxon>Solidesulfovibrio</taxon>
    </lineage>
</organism>
<feature type="region of interest" description="Disordered" evidence="1">
    <location>
        <begin position="550"/>
        <end position="570"/>
    </location>
</feature>
<feature type="transmembrane region" description="Helical" evidence="2">
    <location>
        <begin position="154"/>
        <end position="179"/>
    </location>
</feature>
<feature type="compositionally biased region" description="Polar residues" evidence="1">
    <location>
        <begin position="557"/>
        <end position="570"/>
    </location>
</feature>
<evidence type="ECO:0000256" key="2">
    <source>
        <dbReference type="SAM" id="Phobius"/>
    </source>
</evidence>
<dbReference type="Proteomes" id="UP000006250">
    <property type="component" value="Unassembled WGS sequence"/>
</dbReference>